<comment type="caution">
    <text evidence="2">The sequence shown here is derived from an EMBL/GenBank/DDBJ whole genome shotgun (WGS) entry which is preliminary data.</text>
</comment>
<dbReference type="Proteomes" id="UP000827092">
    <property type="component" value="Unassembled WGS sequence"/>
</dbReference>
<sequence length="80" mass="8726">MQGECLTDWAPQPPSLLRQIGDKCRQLGGDLPSRQPPATPTLRESSPSIRGRCAKVKTTTQEQIDQLSPSPLPTCSSSFF</sequence>
<reference evidence="2 3" key="1">
    <citation type="journal article" date="2022" name="Nat. Ecol. Evol.">
        <title>A masculinizing supergene underlies an exaggerated male reproductive morph in a spider.</title>
        <authorList>
            <person name="Hendrickx F."/>
            <person name="De Corte Z."/>
            <person name="Sonet G."/>
            <person name="Van Belleghem S.M."/>
            <person name="Kostlbacher S."/>
            <person name="Vangestel C."/>
        </authorList>
    </citation>
    <scope>NUCLEOTIDE SEQUENCE [LARGE SCALE GENOMIC DNA]</scope>
    <source>
        <strain evidence="2">W744_W776</strain>
    </source>
</reference>
<feature type="region of interest" description="Disordered" evidence="1">
    <location>
        <begin position="26"/>
        <end position="80"/>
    </location>
</feature>
<evidence type="ECO:0000256" key="1">
    <source>
        <dbReference type="SAM" id="MobiDB-lite"/>
    </source>
</evidence>
<evidence type="ECO:0000313" key="2">
    <source>
        <dbReference type="EMBL" id="KAG8173580.1"/>
    </source>
</evidence>
<organism evidence="2 3">
    <name type="scientific">Oedothorax gibbosus</name>
    <dbReference type="NCBI Taxonomy" id="931172"/>
    <lineage>
        <taxon>Eukaryota</taxon>
        <taxon>Metazoa</taxon>
        <taxon>Ecdysozoa</taxon>
        <taxon>Arthropoda</taxon>
        <taxon>Chelicerata</taxon>
        <taxon>Arachnida</taxon>
        <taxon>Araneae</taxon>
        <taxon>Araneomorphae</taxon>
        <taxon>Entelegynae</taxon>
        <taxon>Araneoidea</taxon>
        <taxon>Linyphiidae</taxon>
        <taxon>Erigoninae</taxon>
        <taxon>Oedothorax</taxon>
    </lineage>
</organism>
<protein>
    <submittedName>
        <fullName evidence="2">Uncharacterized protein</fullName>
    </submittedName>
</protein>
<feature type="compositionally biased region" description="Polar residues" evidence="1">
    <location>
        <begin position="57"/>
        <end position="66"/>
    </location>
</feature>
<name>A0AAV6TNP3_9ARAC</name>
<evidence type="ECO:0000313" key="3">
    <source>
        <dbReference type="Proteomes" id="UP000827092"/>
    </source>
</evidence>
<dbReference type="EMBL" id="JAFNEN010001627">
    <property type="protein sequence ID" value="KAG8173580.1"/>
    <property type="molecule type" value="Genomic_DNA"/>
</dbReference>
<keyword evidence="3" id="KW-1185">Reference proteome</keyword>
<gene>
    <name evidence="2" type="ORF">JTE90_019552</name>
</gene>
<proteinExistence type="predicted"/>
<dbReference type="AlphaFoldDB" id="A0AAV6TNP3"/>
<feature type="compositionally biased region" description="Low complexity" evidence="1">
    <location>
        <begin position="67"/>
        <end position="80"/>
    </location>
</feature>
<accession>A0AAV6TNP3</accession>